<feature type="domain" description="DUF2147" evidence="3">
    <location>
        <begin position="79"/>
        <end position="123"/>
    </location>
</feature>
<dbReference type="RefSeq" id="WP_116681434.1">
    <property type="nucleotide sequence ID" value="NZ_QURL01000001.1"/>
</dbReference>
<dbReference type="PANTHER" id="PTHR36919:SF2">
    <property type="entry name" value="BLL6627 PROTEIN"/>
    <property type="match status" value="1"/>
</dbReference>
<dbReference type="PANTHER" id="PTHR36919">
    <property type="entry name" value="BLR1215 PROTEIN"/>
    <property type="match status" value="1"/>
</dbReference>
<protein>
    <submittedName>
        <fullName evidence="4">DUF2147 domain-containing protein</fullName>
    </submittedName>
</protein>
<evidence type="ECO:0000259" key="3">
    <source>
        <dbReference type="Pfam" id="PF09917"/>
    </source>
</evidence>
<reference evidence="4 5" key="1">
    <citation type="submission" date="2018-08" db="EMBL/GenBank/DDBJ databases">
        <title>Fulvimarina sp. 85, whole genome shotgun sequence.</title>
        <authorList>
            <person name="Tuo L."/>
        </authorList>
    </citation>
    <scope>NUCLEOTIDE SEQUENCE [LARGE SCALE GENOMIC DNA]</scope>
    <source>
        <strain evidence="4 5">85</strain>
    </source>
</reference>
<feature type="compositionally biased region" description="Basic and acidic residues" evidence="1">
    <location>
        <begin position="81"/>
        <end position="91"/>
    </location>
</feature>
<comment type="caution">
    <text evidence="4">The sequence shown here is derived from an EMBL/GenBank/DDBJ whole genome shotgun (WGS) entry which is preliminary data.</text>
</comment>
<dbReference type="EMBL" id="QURL01000001">
    <property type="protein sequence ID" value="RFC66184.1"/>
    <property type="molecule type" value="Genomic_DNA"/>
</dbReference>
<dbReference type="AlphaFoldDB" id="A0A371XAW1"/>
<keyword evidence="5" id="KW-1185">Reference proteome</keyword>
<dbReference type="Proteomes" id="UP000264310">
    <property type="component" value="Unassembled WGS sequence"/>
</dbReference>
<evidence type="ECO:0000256" key="1">
    <source>
        <dbReference type="SAM" id="MobiDB-lite"/>
    </source>
</evidence>
<sequence length="126" mass="13049">MFASPFSISRHASALAAAGLCAAFLSASPASAGPGLTGSWQTEDGEVISIEPCGDRYCASVATGAYKGASVAHVSGPGPEYKGRVSDPRDGKSYPGSLILEGRQIAVKGCIMEVFCKTVQHWQQAR</sequence>
<feature type="region of interest" description="Disordered" evidence="1">
    <location>
        <begin position="72"/>
        <end position="91"/>
    </location>
</feature>
<evidence type="ECO:0000256" key="2">
    <source>
        <dbReference type="SAM" id="SignalP"/>
    </source>
</evidence>
<feature type="signal peptide" evidence="2">
    <location>
        <begin position="1"/>
        <end position="32"/>
    </location>
</feature>
<dbReference type="Pfam" id="PF09917">
    <property type="entry name" value="DUF2147"/>
    <property type="match status" value="1"/>
</dbReference>
<gene>
    <name evidence="4" type="ORF">DYI37_01575</name>
</gene>
<accession>A0A371XAW1</accession>
<organism evidence="4 5">
    <name type="scientific">Fulvimarina endophytica</name>
    <dbReference type="NCBI Taxonomy" id="2293836"/>
    <lineage>
        <taxon>Bacteria</taxon>
        <taxon>Pseudomonadati</taxon>
        <taxon>Pseudomonadota</taxon>
        <taxon>Alphaproteobacteria</taxon>
        <taxon>Hyphomicrobiales</taxon>
        <taxon>Aurantimonadaceae</taxon>
        <taxon>Fulvimarina</taxon>
    </lineage>
</organism>
<name>A0A371XAW1_9HYPH</name>
<proteinExistence type="predicted"/>
<keyword evidence="2" id="KW-0732">Signal</keyword>
<evidence type="ECO:0000313" key="5">
    <source>
        <dbReference type="Proteomes" id="UP000264310"/>
    </source>
</evidence>
<evidence type="ECO:0000313" key="4">
    <source>
        <dbReference type="EMBL" id="RFC66184.1"/>
    </source>
</evidence>
<feature type="chain" id="PRO_5016572174" evidence="2">
    <location>
        <begin position="33"/>
        <end position="126"/>
    </location>
</feature>
<dbReference type="InterPro" id="IPR019223">
    <property type="entry name" value="DUF2147"/>
</dbReference>